<gene>
    <name evidence="1" type="ORF">FA95DRAFT_1451343</name>
</gene>
<reference evidence="1" key="1">
    <citation type="submission" date="2021-02" db="EMBL/GenBank/DDBJ databases">
        <authorList>
            <consortium name="DOE Joint Genome Institute"/>
            <person name="Ahrendt S."/>
            <person name="Looney B.P."/>
            <person name="Miyauchi S."/>
            <person name="Morin E."/>
            <person name="Drula E."/>
            <person name="Courty P.E."/>
            <person name="Chicoki N."/>
            <person name="Fauchery L."/>
            <person name="Kohler A."/>
            <person name="Kuo A."/>
            <person name="Labutti K."/>
            <person name="Pangilinan J."/>
            <person name="Lipzen A."/>
            <person name="Riley R."/>
            <person name="Andreopoulos W."/>
            <person name="He G."/>
            <person name="Johnson J."/>
            <person name="Barry K.W."/>
            <person name="Grigoriev I.V."/>
            <person name="Nagy L."/>
            <person name="Hibbett D."/>
            <person name="Henrissat B."/>
            <person name="Matheny P.B."/>
            <person name="Labbe J."/>
            <person name="Martin F."/>
        </authorList>
    </citation>
    <scope>NUCLEOTIDE SEQUENCE</scope>
    <source>
        <strain evidence="1">FP105234-sp</strain>
    </source>
</reference>
<protein>
    <submittedName>
        <fullName evidence="1">Uncharacterized protein</fullName>
    </submittedName>
</protein>
<evidence type="ECO:0000313" key="2">
    <source>
        <dbReference type="Proteomes" id="UP000814033"/>
    </source>
</evidence>
<accession>A0ACB8R602</accession>
<feature type="non-terminal residue" evidence="1">
    <location>
        <position position="1"/>
    </location>
</feature>
<dbReference type="EMBL" id="MU276320">
    <property type="protein sequence ID" value="KAI0039322.1"/>
    <property type="molecule type" value="Genomic_DNA"/>
</dbReference>
<evidence type="ECO:0000313" key="1">
    <source>
        <dbReference type="EMBL" id="KAI0039322.1"/>
    </source>
</evidence>
<name>A0ACB8R602_9AGAM</name>
<feature type="non-terminal residue" evidence="1">
    <location>
        <position position="89"/>
    </location>
</feature>
<proteinExistence type="predicted"/>
<reference evidence="1" key="2">
    <citation type="journal article" date="2022" name="New Phytol.">
        <title>Evolutionary transition to the ectomycorrhizal habit in the genomes of a hyperdiverse lineage of mushroom-forming fungi.</title>
        <authorList>
            <person name="Looney B."/>
            <person name="Miyauchi S."/>
            <person name="Morin E."/>
            <person name="Drula E."/>
            <person name="Courty P.E."/>
            <person name="Kohler A."/>
            <person name="Kuo A."/>
            <person name="LaButti K."/>
            <person name="Pangilinan J."/>
            <person name="Lipzen A."/>
            <person name="Riley R."/>
            <person name="Andreopoulos W."/>
            <person name="He G."/>
            <person name="Johnson J."/>
            <person name="Nolan M."/>
            <person name="Tritt A."/>
            <person name="Barry K.W."/>
            <person name="Grigoriev I.V."/>
            <person name="Nagy L.G."/>
            <person name="Hibbett D."/>
            <person name="Henrissat B."/>
            <person name="Matheny P.B."/>
            <person name="Labbe J."/>
            <person name="Martin F.M."/>
        </authorList>
    </citation>
    <scope>NUCLEOTIDE SEQUENCE</scope>
    <source>
        <strain evidence="1">FP105234-sp</strain>
    </source>
</reference>
<comment type="caution">
    <text evidence="1">The sequence shown here is derived from an EMBL/GenBank/DDBJ whole genome shotgun (WGS) entry which is preliminary data.</text>
</comment>
<keyword evidence="2" id="KW-1185">Reference proteome</keyword>
<sequence>PLFPCAEAYLTGGYMVHDCVVVIQEPSGHSHSFLICFQYASDLPVNRTLLSLYPEFQWRGDLLVMRQTRRYFVAAMNGARFDGLAESAI</sequence>
<dbReference type="Proteomes" id="UP000814033">
    <property type="component" value="Unassembled WGS sequence"/>
</dbReference>
<organism evidence="1 2">
    <name type="scientific">Auriscalpium vulgare</name>
    <dbReference type="NCBI Taxonomy" id="40419"/>
    <lineage>
        <taxon>Eukaryota</taxon>
        <taxon>Fungi</taxon>
        <taxon>Dikarya</taxon>
        <taxon>Basidiomycota</taxon>
        <taxon>Agaricomycotina</taxon>
        <taxon>Agaricomycetes</taxon>
        <taxon>Russulales</taxon>
        <taxon>Auriscalpiaceae</taxon>
        <taxon>Auriscalpium</taxon>
    </lineage>
</organism>